<name>A0ABN9L3T9_9NEOB</name>
<evidence type="ECO:0000256" key="5">
    <source>
        <dbReference type="ARBA" id="ARBA00022741"/>
    </source>
</evidence>
<evidence type="ECO:0000256" key="2">
    <source>
        <dbReference type="ARBA" id="ARBA00006914"/>
    </source>
</evidence>
<dbReference type="PANTHER" id="PTHR23077:SF12">
    <property type="entry name" value="PEROXISOMAL ATPASE PEX1"/>
    <property type="match status" value="1"/>
</dbReference>
<keyword evidence="6" id="KW-0378">Hydrolase</keyword>
<evidence type="ECO:0000256" key="9">
    <source>
        <dbReference type="ARBA" id="ARBA00023136"/>
    </source>
</evidence>
<evidence type="ECO:0000256" key="6">
    <source>
        <dbReference type="ARBA" id="ARBA00022801"/>
    </source>
</evidence>
<dbReference type="Gene3D" id="3.10.330.10">
    <property type="match status" value="1"/>
</dbReference>
<dbReference type="InterPro" id="IPR015342">
    <property type="entry name" value="PEX1-N_C-lobe"/>
</dbReference>
<dbReference type="PANTHER" id="PTHR23077">
    <property type="entry name" value="AAA-FAMILY ATPASE"/>
    <property type="match status" value="1"/>
</dbReference>
<protein>
    <recommendedName>
        <fullName evidence="11">Peroxisomal ATPase PEX1</fullName>
    </recommendedName>
    <alternativeName>
        <fullName evidence="10">Peroxin-1</fullName>
    </alternativeName>
</protein>
<dbReference type="InterPro" id="IPR036397">
    <property type="entry name" value="RNaseH_sf"/>
</dbReference>
<dbReference type="Proteomes" id="UP001176940">
    <property type="component" value="Unassembled WGS sequence"/>
</dbReference>
<keyword evidence="9" id="KW-0472">Membrane</keyword>
<evidence type="ECO:0000256" key="4">
    <source>
        <dbReference type="ARBA" id="ARBA00022593"/>
    </source>
</evidence>
<keyword evidence="3" id="KW-0813">Transport</keyword>
<evidence type="ECO:0000256" key="10">
    <source>
        <dbReference type="ARBA" id="ARBA00032509"/>
    </source>
</evidence>
<dbReference type="InterPro" id="IPR041569">
    <property type="entry name" value="AAA_lid_3"/>
</dbReference>
<dbReference type="InterPro" id="IPR003593">
    <property type="entry name" value="AAA+_ATPase"/>
</dbReference>
<evidence type="ECO:0000256" key="13">
    <source>
        <dbReference type="SAM" id="MobiDB-lite"/>
    </source>
</evidence>
<evidence type="ECO:0000256" key="11">
    <source>
        <dbReference type="ARBA" id="ARBA00034532"/>
    </source>
</evidence>
<dbReference type="EMBL" id="CAUEEQ010005557">
    <property type="protein sequence ID" value="CAJ0929039.1"/>
    <property type="molecule type" value="Genomic_DNA"/>
</dbReference>
<dbReference type="InterPro" id="IPR003959">
    <property type="entry name" value="ATPase_AAA_core"/>
</dbReference>
<evidence type="ECO:0000256" key="7">
    <source>
        <dbReference type="ARBA" id="ARBA00022840"/>
    </source>
</evidence>
<dbReference type="PROSITE" id="PS00674">
    <property type="entry name" value="AAA"/>
    <property type="match status" value="1"/>
</dbReference>
<keyword evidence="8" id="KW-0653">Protein transport</keyword>
<dbReference type="InterPro" id="IPR038717">
    <property type="entry name" value="Tc1-like_DDE_dom"/>
</dbReference>
<gene>
    <name evidence="15" type="ORF">RIMI_LOCUS3639815</name>
</gene>
<dbReference type="Pfam" id="PF13358">
    <property type="entry name" value="DDE_3"/>
    <property type="match status" value="1"/>
</dbReference>
<feature type="domain" description="AAA+ ATPase" evidence="14">
    <location>
        <begin position="972"/>
        <end position="1108"/>
    </location>
</feature>
<feature type="region of interest" description="Disordered" evidence="13">
    <location>
        <begin position="1337"/>
        <end position="1375"/>
    </location>
</feature>
<keyword evidence="5" id="KW-0547">Nucleotide-binding</keyword>
<dbReference type="Gene3D" id="1.10.8.60">
    <property type="match status" value="2"/>
</dbReference>
<dbReference type="Pfam" id="PF09262">
    <property type="entry name" value="PEX-1N"/>
    <property type="match status" value="1"/>
</dbReference>
<comment type="catalytic activity">
    <reaction evidence="12">
        <text>ATP + H2O = ADP + phosphate + H(+)</text>
        <dbReference type="Rhea" id="RHEA:13065"/>
        <dbReference type="ChEBI" id="CHEBI:15377"/>
        <dbReference type="ChEBI" id="CHEBI:15378"/>
        <dbReference type="ChEBI" id="CHEBI:30616"/>
        <dbReference type="ChEBI" id="CHEBI:43474"/>
        <dbReference type="ChEBI" id="CHEBI:456216"/>
    </reaction>
    <physiologicalReaction direction="left-to-right" evidence="12">
        <dbReference type="Rhea" id="RHEA:13066"/>
    </physiologicalReaction>
</comment>
<dbReference type="SUPFAM" id="SSF54585">
    <property type="entry name" value="Cdc48 domain 2-like"/>
    <property type="match status" value="1"/>
</dbReference>
<dbReference type="CDD" id="cd19526">
    <property type="entry name" value="RecA-like_PEX1_r2"/>
    <property type="match status" value="1"/>
</dbReference>
<evidence type="ECO:0000256" key="3">
    <source>
        <dbReference type="ARBA" id="ARBA00022448"/>
    </source>
</evidence>
<dbReference type="InterPro" id="IPR050168">
    <property type="entry name" value="AAA_ATPase_domain"/>
</dbReference>
<feature type="compositionally biased region" description="Basic and acidic residues" evidence="13">
    <location>
        <begin position="464"/>
        <end position="474"/>
    </location>
</feature>
<dbReference type="Pfam" id="PF00004">
    <property type="entry name" value="AAA"/>
    <property type="match status" value="2"/>
</dbReference>
<dbReference type="Gene3D" id="3.40.50.300">
    <property type="entry name" value="P-loop containing nucleotide triphosphate hydrolases"/>
    <property type="match status" value="2"/>
</dbReference>
<feature type="compositionally biased region" description="Low complexity" evidence="13">
    <location>
        <begin position="334"/>
        <end position="343"/>
    </location>
</feature>
<evidence type="ECO:0000256" key="8">
    <source>
        <dbReference type="ARBA" id="ARBA00022927"/>
    </source>
</evidence>
<comment type="caution">
    <text evidence="15">The sequence shown here is derived from an EMBL/GenBank/DDBJ whole genome shotgun (WGS) entry which is preliminary data.</text>
</comment>
<feature type="domain" description="AAA+ ATPase" evidence="14">
    <location>
        <begin position="690"/>
        <end position="833"/>
    </location>
</feature>
<feature type="region of interest" description="Disordered" evidence="13">
    <location>
        <begin position="453"/>
        <end position="475"/>
    </location>
</feature>
<keyword evidence="7" id="KW-0067">ATP-binding</keyword>
<keyword evidence="16" id="KW-1185">Reference proteome</keyword>
<dbReference type="SMART" id="SM00382">
    <property type="entry name" value="AAA"/>
    <property type="match status" value="2"/>
</dbReference>
<dbReference type="InterPro" id="IPR003960">
    <property type="entry name" value="ATPase_AAA_CS"/>
</dbReference>
<dbReference type="InterPro" id="IPR027417">
    <property type="entry name" value="P-loop_NTPase"/>
</dbReference>
<evidence type="ECO:0000313" key="16">
    <source>
        <dbReference type="Proteomes" id="UP001176940"/>
    </source>
</evidence>
<organism evidence="15 16">
    <name type="scientific">Ranitomeya imitator</name>
    <name type="common">mimic poison frog</name>
    <dbReference type="NCBI Taxonomy" id="111125"/>
    <lineage>
        <taxon>Eukaryota</taxon>
        <taxon>Metazoa</taxon>
        <taxon>Chordata</taxon>
        <taxon>Craniata</taxon>
        <taxon>Vertebrata</taxon>
        <taxon>Euteleostomi</taxon>
        <taxon>Amphibia</taxon>
        <taxon>Batrachia</taxon>
        <taxon>Anura</taxon>
        <taxon>Neobatrachia</taxon>
        <taxon>Hyloidea</taxon>
        <taxon>Dendrobatidae</taxon>
        <taxon>Dendrobatinae</taxon>
        <taxon>Ranitomeya</taxon>
    </lineage>
</organism>
<dbReference type="InterPro" id="IPR029067">
    <property type="entry name" value="CDC48_domain_2-like_sf"/>
</dbReference>
<comment type="similarity">
    <text evidence="2">Belongs to the AAA ATPase family.</text>
</comment>
<comment type="subcellular location">
    <subcellularLocation>
        <location evidence="1">Membrane</location>
    </subcellularLocation>
</comment>
<reference evidence="15" key="1">
    <citation type="submission" date="2023-07" db="EMBL/GenBank/DDBJ databases">
        <authorList>
            <person name="Stuckert A."/>
        </authorList>
    </citation>
    <scope>NUCLEOTIDE SEQUENCE</scope>
</reference>
<dbReference type="SUPFAM" id="SSF52540">
    <property type="entry name" value="P-loop containing nucleoside triphosphate hydrolases"/>
    <property type="match status" value="2"/>
</dbReference>
<accession>A0ABN9L3T9</accession>
<sequence>MDSTAYLEILANNLRSSINNLKMGRHFIFQQDNDPKHTAKKTKAWFKRQKIKVLQWPSQSPDLNPIENLWKELKIKVHMRHPKNLDNLEKICMEEWVKITPETCAGLIRSYKRRLLAVIANKGRGRWAPPPPAQCPHRGVVIGLFRRYRHRGRRRRRRELAEQQLHDVIQADAVIKERVSVLHLLPPVEEPLPVLLRSEHLLDPLPQLLHLGQLRQGVNAVFLKPCRNVPSCKEVIVEPLSADDWEILELHASALEMHLLDQIRIVYPKAVFPVWVDLHTCIYIQIGALTPAASYGRLEPLTELIVTPKKRTSENVLSHLPPAEYDLGSHRTTHGTTSSSDTSSLKDRSETSEMPPPEVSSEICFLGLWEKNPARTHRGLNKDVFGRTVLKSVSLGAVFRVSRHVPPIIRNSRAFLDHTDENTVQVFLWYPEPPGLLPDVVVSYGTIVEIPSPKRRKKKSSKSSVERSDGRNEETTQIPEAVVKIVWHGFDDIKDVIDYDTRNGNTHIAKVWIPERLRKNLNVNISSAVRIQSVEPRPKIPSSITLQPKQCLGKDITAEEIKAAFNSWLHSHSTSSSPWISGKTDTAQLSLEIAEFSFIPHDSSESARPDEIYMLCQDFLQKTKIYVDVDFTPTVSPPILQQPDQSLAYLQMNRLGGVDGLLTTCYDHIVHCLMGRPLSRQFVSTASGLRSGAVLLSGPKGCGKSTMARALCREAFNNLEAYVEEIDCKLLKGKTLESLCQTLEEGFAEAAWRQPAVLLLDDLDHIAGVPATHEQEHGPEAVRSKQVSYVLKDLMKEIIRMETQIAVIATSQSEHSLNPILISSQGIHLFQCLKAIQPPAQKERSEVLRRVVENRLSCEISRFKDLDLHHLAKETEGFVAKDFVMLVERAIESSVATRKVYMKQDFILATSDFQKALKGFTPMSLKNAKLHKPKDQGWNMVGGLHDVRQVLKDNIELPAKYPELFANLPIRHRSGVLLYGAPGTGKTLLAGVVAHESGMNFIGIKGPELLSKYIGASEQAVRDVFTRAQAAKPCILFFDEFDSIAPRRGHDNTGVTDRVVNQMLTQLDGVEGLQGVYVLAATSRPDLIDPALLRPGRLDECLYCPPPDQASRYEILKGLSRSLTLDRDVDFQYVSIRTENFTGADLKALLYNAQLEAIHSRLAPSAPQDSGSGSDSDASLSSMIFLNQSSISDESSGDPDSALEQSFTSLDMVKIPPDDTKSNIWRLYFGSSNDSDLGNGSSDQTCHSLSGSNSITHDFTGLSVGELVTSQPLVFITSSSSQEDLQERSQNAPAETTLTTCNNLWFIFLCIRRRQLNARQNQRRQCVSAKATSWQHLAAPDPRSVPKTGGFTTDSMKTSKIRKAQVHRRTEEDRK</sequence>
<evidence type="ECO:0000256" key="1">
    <source>
        <dbReference type="ARBA" id="ARBA00004370"/>
    </source>
</evidence>
<dbReference type="Gene3D" id="3.30.420.10">
    <property type="entry name" value="Ribonuclease H-like superfamily/Ribonuclease H"/>
    <property type="match status" value="1"/>
</dbReference>
<evidence type="ECO:0000259" key="14">
    <source>
        <dbReference type="SMART" id="SM00382"/>
    </source>
</evidence>
<evidence type="ECO:0000313" key="15">
    <source>
        <dbReference type="EMBL" id="CAJ0929039.1"/>
    </source>
</evidence>
<evidence type="ECO:0000256" key="12">
    <source>
        <dbReference type="ARBA" id="ARBA00048778"/>
    </source>
</evidence>
<proteinExistence type="inferred from homology"/>
<dbReference type="Pfam" id="PF17862">
    <property type="entry name" value="AAA_lid_3"/>
    <property type="match status" value="1"/>
</dbReference>
<feature type="region of interest" description="Disordered" evidence="13">
    <location>
        <begin position="317"/>
        <end position="359"/>
    </location>
</feature>
<keyword evidence="4" id="KW-0962">Peroxisome biogenesis</keyword>